<keyword evidence="2 6" id="KW-0812">Transmembrane</keyword>
<evidence type="ECO:0000313" key="8">
    <source>
        <dbReference type="Proteomes" id="UP001597343"/>
    </source>
</evidence>
<accession>A0ABW4ZYI0</accession>
<dbReference type="EMBL" id="JBHUIO010000006">
    <property type="protein sequence ID" value="MFD2170719.1"/>
    <property type="molecule type" value="Genomic_DNA"/>
</dbReference>
<comment type="caution">
    <text evidence="7">The sequence shown here is derived from an EMBL/GenBank/DDBJ whole genome shotgun (WGS) entry which is preliminary data.</text>
</comment>
<keyword evidence="8" id="KW-1185">Reference proteome</keyword>
<feature type="transmembrane region" description="Helical" evidence="6">
    <location>
        <begin position="330"/>
        <end position="346"/>
    </location>
</feature>
<reference evidence="8" key="1">
    <citation type="journal article" date="2019" name="Int. J. Syst. Evol. Microbiol.">
        <title>The Global Catalogue of Microorganisms (GCM) 10K type strain sequencing project: providing services to taxonomists for standard genome sequencing and annotation.</title>
        <authorList>
            <consortium name="The Broad Institute Genomics Platform"/>
            <consortium name="The Broad Institute Genome Sequencing Center for Infectious Disease"/>
            <person name="Wu L."/>
            <person name="Ma J."/>
        </authorList>
    </citation>
    <scope>NUCLEOTIDE SEQUENCE [LARGE SCALE GENOMIC DNA]</scope>
    <source>
        <strain evidence="8">CGMCC 1.13574</strain>
    </source>
</reference>
<dbReference type="Proteomes" id="UP001597343">
    <property type="component" value="Unassembled WGS sequence"/>
</dbReference>
<gene>
    <name evidence="7" type="ORF">ACFSOY_11965</name>
</gene>
<feature type="transmembrane region" description="Helical" evidence="6">
    <location>
        <begin position="77"/>
        <end position="96"/>
    </location>
</feature>
<dbReference type="RefSeq" id="WP_386046953.1">
    <property type="nucleotide sequence ID" value="NZ_JBHUIO010000006.1"/>
</dbReference>
<dbReference type="Pfam" id="PF01098">
    <property type="entry name" value="FTSW_RODA_SPOVE"/>
    <property type="match status" value="1"/>
</dbReference>
<evidence type="ECO:0000256" key="5">
    <source>
        <dbReference type="ARBA" id="ARBA00023136"/>
    </source>
</evidence>
<feature type="transmembrane region" description="Helical" evidence="6">
    <location>
        <begin position="148"/>
        <end position="165"/>
    </location>
</feature>
<keyword evidence="3" id="KW-0133">Cell shape</keyword>
<dbReference type="InterPro" id="IPR001182">
    <property type="entry name" value="FtsW/RodA"/>
</dbReference>
<feature type="transmembrane region" description="Helical" evidence="6">
    <location>
        <begin position="12"/>
        <end position="34"/>
    </location>
</feature>
<name>A0ABW4ZYI0_9BACL</name>
<organism evidence="7 8">
    <name type="scientific">Tumebacillus lipolyticus</name>
    <dbReference type="NCBI Taxonomy" id="1280370"/>
    <lineage>
        <taxon>Bacteria</taxon>
        <taxon>Bacillati</taxon>
        <taxon>Bacillota</taxon>
        <taxon>Bacilli</taxon>
        <taxon>Bacillales</taxon>
        <taxon>Alicyclobacillaceae</taxon>
        <taxon>Tumebacillus</taxon>
    </lineage>
</organism>
<evidence type="ECO:0000256" key="2">
    <source>
        <dbReference type="ARBA" id="ARBA00022692"/>
    </source>
</evidence>
<evidence type="ECO:0000256" key="3">
    <source>
        <dbReference type="ARBA" id="ARBA00022960"/>
    </source>
</evidence>
<feature type="transmembrane region" description="Helical" evidence="6">
    <location>
        <begin position="366"/>
        <end position="388"/>
    </location>
</feature>
<evidence type="ECO:0000256" key="6">
    <source>
        <dbReference type="SAM" id="Phobius"/>
    </source>
</evidence>
<comment type="subcellular location">
    <subcellularLocation>
        <location evidence="1">Membrane</location>
        <topology evidence="1">Multi-pass membrane protein</topology>
    </subcellularLocation>
</comment>
<keyword evidence="5 6" id="KW-0472">Membrane</keyword>
<feature type="transmembrane region" description="Helical" evidence="6">
    <location>
        <begin position="46"/>
        <end position="65"/>
    </location>
</feature>
<keyword evidence="4 6" id="KW-1133">Transmembrane helix</keyword>
<proteinExistence type="predicted"/>
<dbReference type="PANTHER" id="PTHR30474:SF1">
    <property type="entry name" value="PEPTIDOGLYCAN GLYCOSYLTRANSFERASE MRDB"/>
    <property type="match status" value="1"/>
</dbReference>
<feature type="transmembrane region" description="Helical" evidence="6">
    <location>
        <begin position="192"/>
        <end position="213"/>
    </location>
</feature>
<evidence type="ECO:0000313" key="7">
    <source>
        <dbReference type="EMBL" id="MFD2170719.1"/>
    </source>
</evidence>
<sequence>MSNNRLRWLKDLDFFLILVVIAICGASLLAISSATRSFEGGSTLFVIKQSVWIGLGLITMFVLMRIDYRHLLRYIEFAYWTIIVLLCVVFLFPSVAAETGAYGWIPLPGGTNLQPSEFFKVVFILMLAKYLANEQEDEDGKLPDPTRSYLLITGASILGIGLIVAEPDLGQTMMLMAIVATALFMHLPKKWFWWMLGSASVALALFFTLTMVYPEQFLSGMDFLAEKGVLEEHQLKRFHTFIHPEQDLTRDGFQVYQAKIAIGSGQLFGKGLYQGSQTQGNWVPAQHTDFIFSTIGEELGFVGAVALIFLFFLLLYRIVMNGFSAKDRTGFYICAMVAGMFIFQIFENIGMSLQLMPMTGVTLPFISYGGSSILVNFMLIGIVLNVGLRRRKLSFSNN</sequence>
<dbReference type="PANTHER" id="PTHR30474">
    <property type="entry name" value="CELL CYCLE PROTEIN"/>
    <property type="match status" value="1"/>
</dbReference>
<feature type="transmembrane region" description="Helical" evidence="6">
    <location>
        <begin position="299"/>
        <end position="318"/>
    </location>
</feature>
<protein>
    <submittedName>
        <fullName evidence="7">FtsW/RodA/SpoVE family cell cycle protein</fullName>
    </submittedName>
</protein>
<evidence type="ECO:0000256" key="1">
    <source>
        <dbReference type="ARBA" id="ARBA00004141"/>
    </source>
</evidence>
<evidence type="ECO:0000256" key="4">
    <source>
        <dbReference type="ARBA" id="ARBA00022989"/>
    </source>
</evidence>